<proteinExistence type="predicted"/>
<comment type="caution">
    <text evidence="1">The sequence shown here is derived from an EMBL/GenBank/DDBJ whole genome shotgun (WGS) entry which is preliminary data.</text>
</comment>
<gene>
    <name evidence="1" type="primary">X975_07738</name>
    <name evidence="1" type="ORF">TNCV_1941851</name>
</gene>
<name>A0A8X6SDR1_TRICX</name>
<organism evidence="1 2">
    <name type="scientific">Trichonephila clavipes</name>
    <name type="common">Golden silk orbweaver</name>
    <name type="synonym">Nephila clavipes</name>
    <dbReference type="NCBI Taxonomy" id="2585209"/>
    <lineage>
        <taxon>Eukaryota</taxon>
        <taxon>Metazoa</taxon>
        <taxon>Ecdysozoa</taxon>
        <taxon>Arthropoda</taxon>
        <taxon>Chelicerata</taxon>
        <taxon>Arachnida</taxon>
        <taxon>Araneae</taxon>
        <taxon>Araneomorphae</taxon>
        <taxon>Entelegynae</taxon>
        <taxon>Araneoidea</taxon>
        <taxon>Nephilidae</taxon>
        <taxon>Trichonephila</taxon>
    </lineage>
</organism>
<evidence type="ECO:0000313" key="2">
    <source>
        <dbReference type="Proteomes" id="UP000887159"/>
    </source>
</evidence>
<keyword evidence="2" id="KW-1185">Reference proteome</keyword>
<evidence type="ECO:0000313" key="1">
    <source>
        <dbReference type="EMBL" id="GFY09375.1"/>
    </source>
</evidence>
<reference evidence="1" key="1">
    <citation type="submission" date="2020-08" db="EMBL/GenBank/DDBJ databases">
        <title>Multicomponent nature underlies the extraordinary mechanical properties of spider dragline silk.</title>
        <authorList>
            <person name="Kono N."/>
            <person name="Nakamura H."/>
            <person name="Mori M."/>
            <person name="Yoshida Y."/>
            <person name="Ohtoshi R."/>
            <person name="Malay A.D."/>
            <person name="Moran D.A.P."/>
            <person name="Tomita M."/>
            <person name="Numata K."/>
            <person name="Arakawa K."/>
        </authorList>
    </citation>
    <scope>NUCLEOTIDE SEQUENCE</scope>
</reference>
<dbReference type="Gene3D" id="3.30.420.10">
    <property type="entry name" value="Ribonuclease H-like superfamily/Ribonuclease H"/>
    <property type="match status" value="2"/>
</dbReference>
<dbReference type="GO" id="GO:0003676">
    <property type="term" value="F:nucleic acid binding"/>
    <property type="evidence" value="ECO:0007669"/>
    <property type="project" value="InterPro"/>
</dbReference>
<dbReference type="EMBL" id="BMAU01021289">
    <property type="protein sequence ID" value="GFY09375.1"/>
    <property type="molecule type" value="Genomic_DNA"/>
</dbReference>
<dbReference type="InterPro" id="IPR036397">
    <property type="entry name" value="RNaseH_sf"/>
</dbReference>
<dbReference type="AlphaFoldDB" id="A0A8X6SDR1"/>
<protein>
    <submittedName>
        <fullName evidence="1">Transposable element Tcb2 transposase</fullName>
    </submittedName>
</protein>
<accession>A0A8X6SDR1</accession>
<dbReference type="Proteomes" id="UP000887159">
    <property type="component" value="Unassembled WGS sequence"/>
</dbReference>
<sequence>MEAGWSASQLSSLAAIQDWVETSLGVPVSSRTIRRLLAEGHLGLQCPLHVLPLMPTHQCLHLEWCHAQGNWTSAKWNQVVISDESRFNLSSNDNHLRVWRPCGERLNPAFALQRHTAPTAGVMLRGAIAYNTWSPLVLICGTMTAQRYVRDILQPRVATHATVPRSHFSTRHCSASHGKGVTTVPSRLLPFLGLPDPTSLNKLEARLQQIWNEMSQDIIQNLYSSMPDCIALCICARGDSTEY</sequence>